<evidence type="ECO:0000256" key="4">
    <source>
        <dbReference type="ARBA" id="ARBA00022692"/>
    </source>
</evidence>
<evidence type="ECO:0000313" key="10">
    <source>
        <dbReference type="Proteomes" id="UP000675781"/>
    </source>
</evidence>
<dbReference type="Proteomes" id="UP000675781">
    <property type="component" value="Unassembled WGS sequence"/>
</dbReference>
<dbReference type="AlphaFoldDB" id="A0A941IU19"/>
<feature type="transmembrane region" description="Helical" evidence="7">
    <location>
        <begin position="180"/>
        <end position="198"/>
    </location>
</feature>
<comment type="similarity">
    <text evidence="2">Belongs to the EamA transporter family.</text>
</comment>
<keyword evidence="3" id="KW-1003">Cell membrane</keyword>
<organism evidence="9 10">
    <name type="scientific">Actinospica durhamensis</name>
    <dbReference type="NCBI Taxonomy" id="1508375"/>
    <lineage>
        <taxon>Bacteria</taxon>
        <taxon>Bacillati</taxon>
        <taxon>Actinomycetota</taxon>
        <taxon>Actinomycetes</taxon>
        <taxon>Catenulisporales</taxon>
        <taxon>Actinospicaceae</taxon>
        <taxon>Actinospica</taxon>
    </lineage>
</organism>
<keyword evidence="4 7" id="KW-0812">Transmembrane</keyword>
<keyword evidence="6 7" id="KW-0472">Membrane</keyword>
<feature type="transmembrane region" description="Helical" evidence="7">
    <location>
        <begin position="210"/>
        <end position="228"/>
    </location>
</feature>
<dbReference type="GO" id="GO:0005886">
    <property type="term" value="C:plasma membrane"/>
    <property type="evidence" value="ECO:0007669"/>
    <property type="project" value="UniProtKB-SubCell"/>
</dbReference>
<dbReference type="Pfam" id="PF00892">
    <property type="entry name" value="EamA"/>
    <property type="match status" value="1"/>
</dbReference>
<evidence type="ECO:0000259" key="8">
    <source>
        <dbReference type="Pfam" id="PF00892"/>
    </source>
</evidence>
<feature type="transmembrane region" description="Helical" evidence="7">
    <location>
        <begin position="270"/>
        <end position="290"/>
    </location>
</feature>
<gene>
    <name evidence="9" type="ORF">KDL01_17055</name>
</gene>
<dbReference type="PANTHER" id="PTHR42920:SF5">
    <property type="entry name" value="EAMA DOMAIN-CONTAINING PROTEIN"/>
    <property type="match status" value="1"/>
</dbReference>
<dbReference type="SUPFAM" id="SSF103481">
    <property type="entry name" value="Multidrug resistance efflux transporter EmrE"/>
    <property type="match status" value="1"/>
</dbReference>
<keyword evidence="10" id="KW-1185">Reference proteome</keyword>
<keyword evidence="5 7" id="KW-1133">Transmembrane helix</keyword>
<proteinExistence type="inferred from homology"/>
<feature type="domain" description="EamA" evidence="8">
    <location>
        <begin position="181"/>
        <end position="311"/>
    </location>
</feature>
<dbReference type="RefSeq" id="WP_212529501.1">
    <property type="nucleotide sequence ID" value="NZ_JAGSOG010000078.1"/>
</dbReference>
<comment type="caution">
    <text evidence="9">The sequence shown here is derived from an EMBL/GenBank/DDBJ whole genome shotgun (WGS) entry which is preliminary data.</text>
</comment>
<feature type="transmembrane region" description="Helical" evidence="7">
    <location>
        <begin position="149"/>
        <end position="168"/>
    </location>
</feature>
<dbReference type="PANTHER" id="PTHR42920">
    <property type="entry name" value="OS03G0707200 PROTEIN-RELATED"/>
    <property type="match status" value="1"/>
</dbReference>
<feature type="transmembrane region" description="Helical" evidence="7">
    <location>
        <begin position="296"/>
        <end position="316"/>
    </location>
</feature>
<protein>
    <submittedName>
        <fullName evidence="9">EamA family transporter</fullName>
    </submittedName>
</protein>
<evidence type="ECO:0000256" key="3">
    <source>
        <dbReference type="ARBA" id="ARBA00022475"/>
    </source>
</evidence>
<evidence type="ECO:0000256" key="6">
    <source>
        <dbReference type="ARBA" id="ARBA00023136"/>
    </source>
</evidence>
<reference evidence="9" key="1">
    <citation type="submission" date="2021-04" db="EMBL/GenBank/DDBJ databases">
        <title>Genome based classification of Actinospica acidithermotolerans sp. nov., an actinobacterium isolated from an Indonesian hot spring.</title>
        <authorList>
            <person name="Kusuma A.B."/>
            <person name="Putra K.E."/>
            <person name="Nafisah S."/>
            <person name="Loh J."/>
            <person name="Nouioui I."/>
            <person name="Goodfellow M."/>
        </authorList>
    </citation>
    <scope>NUCLEOTIDE SEQUENCE</scope>
    <source>
        <strain evidence="9">CSCA 57</strain>
    </source>
</reference>
<feature type="transmembrane region" description="Helical" evidence="7">
    <location>
        <begin position="98"/>
        <end position="116"/>
    </location>
</feature>
<feature type="transmembrane region" description="Helical" evidence="7">
    <location>
        <begin position="122"/>
        <end position="142"/>
    </location>
</feature>
<evidence type="ECO:0000313" key="9">
    <source>
        <dbReference type="EMBL" id="MBR7834986.1"/>
    </source>
</evidence>
<name>A0A941IU19_9ACTN</name>
<evidence type="ECO:0000256" key="1">
    <source>
        <dbReference type="ARBA" id="ARBA00004651"/>
    </source>
</evidence>
<dbReference type="InterPro" id="IPR037185">
    <property type="entry name" value="EmrE-like"/>
</dbReference>
<feature type="transmembrane region" description="Helical" evidence="7">
    <location>
        <begin position="38"/>
        <end position="62"/>
    </location>
</feature>
<evidence type="ECO:0000256" key="7">
    <source>
        <dbReference type="SAM" id="Phobius"/>
    </source>
</evidence>
<sequence>MTTTETRVPPAAPAALPGARRRALPGLRALPALPEGRGVAVLLVLGSCSSFQIGAAFATHLFPATGSSGATLLRIGFAACLMLALTRPKVRAWGREQWRAVVLLGLSLAGTNGFFYASIARIPLGVAVTVQFIGPLTLAAILSRRARDLGWVLIAGLGVVMLGMAGGGASATSGTRLDPVGLLFALLAGVGWALYILAGAHAGKAVPGRGGLAVALGVGALALVPFGAQGATHITTRPSLVLVAMATALMGSIVPYSLELSALRRIPRRAFGVLLSLEPGIAAFAGWLLLSQGIGPVSVIAIAVVVLASVGSTVTAREQV</sequence>
<feature type="transmembrane region" description="Helical" evidence="7">
    <location>
        <begin position="68"/>
        <end position="86"/>
    </location>
</feature>
<evidence type="ECO:0000256" key="2">
    <source>
        <dbReference type="ARBA" id="ARBA00007362"/>
    </source>
</evidence>
<evidence type="ECO:0000256" key="5">
    <source>
        <dbReference type="ARBA" id="ARBA00022989"/>
    </source>
</evidence>
<feature type="transmembrane region" description="Helical" evidence="7">
    <location>
        <begin position="240"/>
        <end position="258"/>
    </location>
</feature>
<dbReference type="InterPro" id="IPR051258">
    <property type="entry name" value="Diverse_Substrate_Transporter"/>
</dbReference>
<dbReference type="EMBL" id="JAGSOG010000078">
    <property type="protein sequence ID" value="MBR7834986.1"/>
    <property type="molecule type" value="Genomic_DNA"/>
</dbReference>
<comment type="subcellular location">
    <subcellularLocation>
        <location evidence="1">Cell membrane</location>
        <topology evidence="1">Multi-pass membrane protein</topology>
    </subcellularLocation>
</comment>
<accession>A0A941IU19</accession>
<dbReference type="InterPro" id="IPR000620">
    <property type="entry name" value="EamA_dom"/>
</dbReference>